<reference evidence="5 6" key="1">
    <citation type="journal article" date="2012" name="PLoS ONE">
        <title>Genome sequence and transcriptome analysis of the radioresistant bacterium Deinococcus gobiensis: insights into the extreme environmental adaptations.</title>
        <authorList>
            <person name="Yuan M."/>
            <person name="Chen M."/>
            <person name="Zhang W."/>
            <person name="Lu W."/>
            <person name="Wang J."/>
            <person name="Yang M."/>
            <person name="Zhao P."/>
            <person name="Tang R."/>
            <person name="Li X."/>
            <person name="Hao Y."/>
            <person name="Zhou Z."/>
            <person name="Zhan Y."/>
            <person name="Yu H."/>
            <person name="Teng C."/>
            <person name="Yan Y."/>
            <person name="Ping S."/>
            <person name="Wang Y."/>
            <person name="Lin M."/>
        </authorList>
    </citation>
    <scope>NUCLEOTIDE SEQUENCE [LARGE SCALE GENOMIC DNA]</scope>
    <source>
        <strain evidence="5 6">I-0</strain>
    </source>
</reference>
<dbReference type="AlphaFoldDB" id="H8GZY4"/>
<dbReference type="Pfam" id="PF05834">
    <property type="entry name" value="Lycopene_cycl"/>
    <property type="match status" value="1"/>
</dbReference>
<sequence>MRAMSAPAPTTDALVVGGGPAGLALAAELARRNLSVRVVAPHAPRPFPATYGAWQADLPAWAQACAAQVWSDVRVYTGRDPAAAPTPLLRPYALLDNAELLGQLCRRAGSGLTWTRGRVTGAARRGETWAVTGADGETWRARLVVDASGHGGLLRPTRFPGGAAFQTAYGVVARFRRPPAAPGSMVWMDYRTPAPTRGEATFLYAMHLGGDRYFVEETSLIARPGLTRAALAARLHARLEAQGTPPGEIESEEWVSFPMNAAAPDPGGVLAFGSAAGGVHPVSGFQVSGALREAPGVAAAVAGALARGEDAAAAGWAALWPGERRAAREVQLLGVRALLTLPPAALPEFFRSFFALPPAQWQAFLDPHTGAGALARTMLRLFAAAPGSVRLPLARAALGEPGASGRALRAAARPVSPEPAAPAPASLKVASPSSHPAGVAGREPGS</sequence>
<evidence type="ECO:0000256" key="4">
    <source>
        <dbReference type="SAM" id="MobiDB-lite"/>
    </source>
</evidence>
<protein>
    <submittedName>
        <fullName evidence="5">Putative carotenoid cyclase</fullName>
    </submittedName>
</protein>
<dbReference type="KEGG" id="dgo:DGo_CA2369"/>
<organism evidence="5 6">
    <name type="scientific">Deinococcus gobiensis (strain DSM 21396 / JCM 16679 / CGMCC 1.7299 / I-0)</name>
    <dbReference type="NCBI Taxonomy" id="745776"/>
    <lineage>
        <taxon>Bacteria</taxon>
        <taxon>Thermotogati</taxon>
        <taxon>Deinococcota</taxon>
        <taxon>Deinococci</taxon>
        <taxon>Deinococcales</taxon>
        <taxon>Deinococcaceae</taxon>
        <taxon>Deinococcus</taxon>
    </lineage>
</organism>
<dbReference type="eggNOG" id="COG0654">
    <property type="taxonomic scope" value="Bacteria"/>
</dbReference>
<evidence type="ECO:0000256" key="1">
    <source>
        <dbReference type="ARBA" id="ARBA00006599"/>
    </source>
</evidence>
<keyword evidence="2" id="KW-0125">Carotenoid biosynthesis</keyword>
<evidence type="ECO:0000256" key="2">
    <source>
        <dbReference type="ARBA" id="ARBA00022746"/>
    </source>
</evidence>
<dbReference type="PANTHER" id="PTHR39757:SF5">
    <property type="entry name" value="OS02G0190600 PROTEIN"/>
    <property type="match status" value="1"/>
</dbReference>
<dbReference type="InterPro" id="IPR036188">
    <property type="entry name" value="FAD/NAD-bd_sf"/>
</dbReference>
<dbReference type="PATRIC" id="fig|745776.4.peg.2430"/>
<name>H8GZY4_DEIGI</name>
<evidence type="ECO:0000256" key="3">
    <source>
        <dbReference type="ARBA" id="ARBA00023027"/>
    </source>
</evidence>
<dbReference type="EMBL" id="CP002191">
    <property type="protein sequence ID" value="AFD26296.1"/>
    <property type="molecule type" value="Genomic_DNA"/>
</dbReference>
<dbReference type="PANTHER" id="PTHR39757">
    <property type="match status" value="1"/>
</dbReference>
<dbReference type="SUPFAM" id="SSF51905">
    <property type="entry name" value="FAD/NAD(P)-binding domain"/>
    <property type="match status" value="1"/>
</dbReference>
<dbReference type="HOGENOM" id="CLU_032956_1_1_0"/>
<comment type="similarity">
    <text evidence="1">Belongs to the lycopene cyclase family.</text>
</comment>
<dbReference type="GO" id="GO:0016860">
    <property type="term" value="F:intramolecular oxidoreductase activity"/>
    <property type="evidence" value="ECO:0007669"/>
    <property type="project" value="UniProtKB-ARBA"/>
</dbReference>
<dbReference type="GO" id="GO:0016705">
    <property type="term" value="F:oxidoreductase activity, acting on paired donors, with incorporation or reduction of molecular oxygen"/>
    <property type="evidence" value="ECO:0007669"/>
    <property type="project" value="InterPro"/>
</dbReference>
<dbReference type="STRING" id="745776.DGo_CA2369"/>
<feature type="compositionally biased region" description="Low complexity" evidence="4">
    <location>
        <begin position="406"/>
        <end position="415"/>
    </location>
</feature>
<gene>
    <name evidence="5" type="primary">crtL</name>
    <name evidence="5" type="ordered locus">DGo_CA2369</name>
</gene>
<dbReference type="Proteomes" id="UP000007575">
    <property type="component" value="Chromosome"/>
</dbReference>
<dbReference type="Gene3D" id="3.50.50.60">
    <property type="entry name" value="FAD/NAD(P)-binding domain"/>
    <property type="match status" value="1"/>
</dbReference>
<dbReference type="PRINTS" id="PR00420">
    <property type="entry name" value="RNGMNOXGNASE"/>
</dbReference>
<dbReference type="InterPro" id="IPR010108">
    <property type="entry name" value="Lycopene_cyclase_b/e"/>
</dbReference>
<dbReference type="NCBIfam" id="TIGR01790">
    <property type="entry name" value="carotene-cycl"/>
    <property type="match status" value="1"/>
</dbReference>
<feature type="region of interest" description="Disordered" evidence="4">
    <location>
        <begin position="406"/>
        <end position="446"/>
    </location>
</feature>
<proteinExistence type="inferred from homology"/>
<dbReference type="GO" id="GO:0016117">
    <property type="term" value="P:carotenoid biosynthetic process"/>
    <property type="evidence" value="ECO:0007669"/>
    <property type="project" value="UniProtKB-KW"/>
</dbReference>
<keyword evidence="6" id="KW-1185">Reference proteome</keyword>
<keyword evidence="3" id="KW-0520">NAD</keyword>
<evidence type="ECO:0000313" key="6">
    <source>
        <dbReference type="Proteomes" id="UP000007575"/>
    </source>
</evidence>
<accession>H8GZY4</accession>
<evidence type="ECO:0000313" key="5">
    <source>
        <dbReference type="EMBL" id="AFD26296.1"/>
    </source>
</evidence>